<dbReference type="RefSeq" id="WP_088353339.1">
    <property type="nucleotide sequence ID" value="NZ_CP061813.1"/>
</dbReference>
<protein>
    <recommendedName>
        <fullName evidence="4">DUF1574 domain-containing protein</fullName>
    </recommendedName>
</protein>
<dbReference type="KEGG" id="phal:H9I45_03415"/>
<keyword evidence="1" id="KW-0812">Transmembrane</keyword>
<accession>A0A7L8AHN3</accession>
<proteinExistence type="predicted"/>
<sequence length="309" mass="35781">MNKFLKYIAIKISVLLLLITVYVGGAFFANYNDKTDYPAAIINKYNRLDSLKNTSKIIIAGGSSSSYSINSKLLGETFLKPVINTSLAMSLGSKYHLNLTKNYLTKGDVILYIPEYEYYYGKENGDDFLYTTLFYSPAIFKDFTRFQKKSFFKKAIRLSTKFYISLLKKKEAAPTQYKRESYNYLGDNISLVSINDSKIKAEEINRYQKLKSKEISSKFVTFLQKMNLICKQKGVQLIITFPPLEKSQFDNRFLLDINMLRKETNLTFVGNPTDYLYDADLFYDSSYHLNGKGRKIRTKKLIETLKNKL</sequence>
<evidence type="ECO:0000313" key="2">
    <source>
        <dbReference type="EMBL" id="QOD61512.1"/>
    </source>
</evidence>
<organism evidence="2 3">
    <name type="scientific">Polaribacter haliotis</name>
    <dbReference type="NCBI Taxonomy" id="1888915"/>
    <lineage>
        <taxon>Bacteria</taxon>
        <taxon>Pseudomonadati</taxon>
        <taxon>Bacteroidota</taxon>
        <taxon>Flavobacteriia</taxon>
        <taxon>Flavobacteriales</taxon>
        <taxon>Flavobacteriaceae</taxon>
    </lineage>
</organism>
<reference evidence="2 3" key="1">
    <citation type="journal article" date="2016" name="Int. J. Syst. Evol. Microbiol.">
        <title>Polaribacter haliotis sp. nov., isolated from the gut of abalone Haliotis discus hannai.</title>
        <authorList>
            <person name="Kim Y.O."/>
            <person name="Park I.S."/>
            <person name="Park S."/>
            <person name="Nam B.H."/>
            <person name="Park J.M."/>
            <person name="Kim D.G."/>
            <person name="Yoon J.H."/>
        </authorList>
    </citation>
    <scope>NUCLEOTIDE SEQUENCE [LARGE SCALE GENOMIC DNA]</scope>
    <source>
        <strain evidence="2 3">KCTC 52418</strain>
    </source>
</reference>
<dbReference type="EMBL" id="CP061813">
    <property type="protein sequence ID" value="QOD61512.1"/>
    <property type="molecule type" value="Genomic_DNA"/>
</dbReference>
<dbReference type="AlphaFoldDB" id="A0A7L8AHN3"/>
<gene>
    <name evidence="2" type="ORF">H9I45_03415</name>
</gene>
<keyword evidence="3" id="KW-1185">Reference proteome</keyword>
<keyword evidence="1" id="KW-1133">Transmembrane helix</keyword>
<evidence type="ECO:0000313" key="3">
    <source>
        <dbReference type="Proteomes" id="UP000516764"/>
    </source>
</evidence>
<dbReference type="OrthoDB" id="631431at2"/>
<keyword evidence="1" id="KW-0472">Membrane</keyword>
<dbReference type="Proteomes" id="UP000516764">
    <property type="component" value="Chromosome"/>
</dbReference>
<evidence type="ECO:0008006" key="4">
    <source>
        <dbReference type="Google" id="ProtNLM"/>
    </source>
</evidence>
<feature type="transmembrane region" description="Helical" evidence="1">
    <location>
        <begin position="12"/>
        <end position="31"/>
    </location>
</feature>
<name>A0A7L8AHN3_9FLAO</name>
<evidence type="ECO:0000256" key="1">
    <source>
        <dbReference type="SAM" id="Phobius"/>
    </source>
</evidence>